<dbReference type="Proteomes" id="UP001255416">
    <property type="component" value="Unassembled WGS sequence"/>
</dbReference>
<dbReference type="InterPro" id="IPR011330">
    <property type="entry name" value="Glyco_hydro/deAcase_b/a-brl"/>
</dbReference>
<dbReference type="Gene3D" id="3.20.20.370">
    <property type="entry name" value="Glycoside hydrolase/deacetylase"/>
    <property type="match status" value="1"/>
</dbReference>
<evidence type="ECO:0000256" key="1">
    <source>
        <dbReference type="SAM" id="MobiDB-lite"/>
    </source>
</evidence>
<feature type="region of interest" description="Disordered" evidence="1">
    <location>
        <begin position="292"/>
        <end position="312"/>
    </location>
</feature>
<dbReference type="EMBL" id="JASMWN010000004">
    <property type="protein sequence ID" value="MDU9003615.1"/>
    <property type="molecule type" value="Genomic_DNA"/>
</dbReference>
<name>A0ABU3VBR4_9RHOB</name>
<dbReference type="CDD" id="cd10936">
    <property type="entry name" value="CE4_DAC2"/>
    <property type="match status" value="1"/>
</dbReference>
<proteinExistence type="predicted"/>
<evidence type="ECO:0000313" key="3">
    <source>
        <dbReference type="Proteomes" id="UP001255416"/>
    </source>
</evidence>
<protein>
    <submittedName>
        <fullName evidence="2">Divergent polysaccharide deacetylase family protein</fullName>
    </submittedName>
</protein>
<reference evidence="3" key="1">
    <citation type="submission" date="2023-05" db="EMBL/GenBank/DDBJ databases">
        <title>Sedimentitalea sp. nov. JM2-8.</title>
        <authorList>
            <person name="Huang J."/>
        </authorList>
    </citation>
    <scope>NUCLEOTIDE SEQUENCE [LARGE SCALE GENOMIC DNA]</scope>
    <source>
        <strain evidence="3">KHS03</strain>
    </source>
</reference>
<gene>
    <name evidence="2" type="ORF">QO231_07080</name>
</gene>
<dbReference type="Pfam" id="PF04748">
    <property type="entry name" value="Polysacc_deac_2"/>
    <property type="match status" value="1"/>
</dbReference>
<feature type="compositionally biased region" description="Polar residues" evidence="1">
    <location>
        <begin position="298"/>
        <end position="312"/>
    </location>
</feature>
<sequence length="533" mass="54871">MRGFLGGIVLGLILSGVGLASLSLLSPLAPAPEVTPEAVQPVAPTGDQAGIKGQPSDPEIAAAPPVSPVTSPPEAGDLTSIIQIDSATMDKPVVDATTQDPATPEGPAPLPHLPAPAETVDPTNTRVTAPDAPEQDSDVGVDTTEPDVPAADDLGAADIQFRSEPQAAEVADIRVTRDSEVGGLMPMQVTVGPNADATPQAVSDPAPQPDVATGPELIARSNGVTPKMPRMVESPPVVSAPQATVAPVLDAVTDVSDQRDPSLVRIAPLPQAGVATETTGPTIGTRVIPLTERHRAESTQASDPTRSASQTPLEIHAEPFENLDGKPLMSIIMVDDGSFAAFEGLNGLLFPVTIAIDPTLPDAPERMVRYRSAGHEVLVLANLPKFATARDVEVTLAAAFGILNESVGVLEGSGLQGDRDLSAQVVAVAKGTGRGLVTRTSGLNSTLKLAQGDGVPAAAVFREFDRAGPDPATIERSLDQAVFRASQDGSVTVIGRLHPATIRILQGWIGDHRASRVALAPVSAVLRLSDNGS</sequence>
<feature type="region of interest" description="Disordered" evidence="1">
    <location>
        <begin position="95"/>
        <end position="143"/>
    </location>
</feature>
<dbReference type="SUPFAM" id="SSF88713">
    <property type="entry name" value="Glycoside hydrolase/deacetylase"/>
    <property type="match status" value="1"/>
</dbReference>
<accession>A0ABU3VBR4</accession>
<keyword evidence="3" id="KW-1185">Reference proteome</keyword>
<feature type="region of interest" description="Disordered" evidence="1">
    <location>
        <begin position="36"/>
        <end position="76"/>
    </location>
</feature>
<dbReference type="RefSeq" id="WP_316774657.1">
    <property type="nucleotide sequence ID" value="NZ_JASMWN010000004.1"/>
</dbReference>
<feature type="compositionally biased region" description="Pro residues" evidence="1">
    <location>
        <begin position="104"/>
        <end position="114"/>
    </location>
</feature>
<evidence type="ECO:0000313" key="2">
    <source>
        <dbReference type="EMBL" id="MDU9003615.1"/>
    </source>
</evidence>
<feature type="region of interest" description="Disordered" evidence="1">
    <location>
        <begin position="192"/>
        <end position="238"/>
    </location>
</feature>
<comment type="caution">
    <text evidence="2">The sequence shown here is derived from an EMBL/GenBank/DDBJ whole genome shotgun (WGS) entry which is preliminary data.</text>
</comment>
<dbReference type="InterPro" id="IPR006837">
    <property type="entry name" value="Divergent_DAC"/>
</dbReference>
<organism evidence="2 3">
    <name type="scientific">Sedimentitalea todarodis</name>
    <dbReference type="NCBI Taxonomy" id="1631240"/>
    <lineage>
        <taxon>Bacteria</taxon>
        <taxon>Pseudomonadati</taxon>
        <taxon>Pseudomonadota</taxon>
        <taxon>Alphaproteobacteria</taxon>
        <taxon>Rhodobacterales</taxon>
        <taxon>Paracoccaceae</taxon>
        <taxon>Sedimentitalea</taxon>
    </lineage>
</organism>